<keyword evidence="8 13" id="KW-0472">Membrane</keyword>
<dbReference type="InterPro" id="IPR018124">
    <property type="entry name" value="Calret/calnex_CS"/>
</dbReference>
<feature type="compositionally biased region" description="Basic and acidic residues" evidence="14">
    <location>
        <begin position="251"/>
        <end position="265"/>
    </location>
</feature>
<evidence type="ECO:0000256" key="14">
    <source>
        <dbReference type="SAM" id="MobiDB-lite"/>
    </source>
</evidence>
<evidence type="ECO:0000256" key="9">
    <source>
        <dbReference type="ARBA" id="ARBA00023186"/>
    </source>
</evidence>
<comment type="function">
    <text evidence="11">Calcium-binding protein that interacts with newly synthesized monoglucosylated glycoproteins in the endoplasmic reticulum. It may act in assisting protein assembly and/or in the retention within the ER of unassembled protein subunits. It seems to play a major role in the quality control apparatus of the ER by the retention of incorrectly folded proteins. Required for embryogenesis and larval development under heat and ER stress conditions. May be important for germ cell development. Involved in neuronal necrotic cell death.</text>
</comment>
<organism evidence="15 16">
    <name type="scientific">Strongyloides venezuelensis</name>
    <name type="common">Threadworm</name>
    <dbReference type="NCBI Taxonomy" id="75913"/>
    <lineage>
        <taxon>Eukaryota</taxon>
        <taxon>Metazoa</taxon>
        <taxon>Ecdysozoa</taxon>
        <taxon>Nematoda</taxon>
        <taxon>Chromadorea</taxon>
        <taxon>Rhabditida</taxon>
        <taxon>Tylenchina</taxon>
        <taxon>Panagrolaimomorpha</taxon>
        <taxon>Strongyloidoidea</taxon>
        <taxon>Strongyloididae</taxon>
        <taxon>Strongyloides</taxon>
    </lineage>
</organism>
<dbReference type="PROSITE" id="PS00805">
    <property type="entry name" value="CALRETICULIN_REPEAT"/>
    <property type="match status" value="1"/>
</dbReference>
<proteinExistence type="inferred from homology"/>
<dbReference type="SUPFAM" id="SSF63887">
    <property type="entry name" value="P-domain of calnexin/calreticulin"/>
    <property type="match status" value="1"/>
</dbReference>
<keyword evidence="12" id="KW-1015">Disulfide bond</keyword>
<dbReference type="Gene3D" id="2.60.120.200">
    <property type="match status" value="1"/>
</dbReference>
<feature type="compositionally biased region" description="Basic and acidic residues" evidence="14">
    <location>
        <begin position="567"/>
        <end position="582"/>
    </location>
</feature>
<feature type="compositionally biased region" description="Basic residues" evidence="14">
    <location>
        <begin position="583"/>
        <end position="592"/>
    </location>
</feature>
<dbReference type="GO" id="GO:0005509">
    <property type="term" value="F:calcium ion binding"/>
    <property type="evidence" value="ECO:0007669"/>
    <property type="project" value="InterPro"/>
</dbReference>
<dbReference type="GO" id="GO:0006457">
    <property type="term" value="P:protein folding"/>
    <property type="evidence" value="ECO:0007669"/>
    <property type="project" value="InterPro"/>
</dbReference>
<dbReference type="SUPFAM" id="SSF49899">
    <property type="entry name" value="Concanavalin A-like lectins/glucanases"/>
    <property type="match status" value="1"/>
</dbReference>
<evidence type="ECO:0000256" key="8">
    <source>
        <dbReference type="ARBA" id="ARBA00023136"/>
    </source>
</evidence>
<evidence type="ECO:0000256" key="10">
    <source>
        <dbReference type="ARBA" id="ARBA00023329"/>
    </source>
</evidence>
<evidence type="ECO:0000256" key="11">
    <source>
        <dbReference type="ARBA" id="ARBA00053392"/>
    </source>
</evidence>
<evidence type="ECO:0000256" key="3">
    <source>
        <dbReference type="ARBA" id="ARBA00004556"/>
    </source>
</evidence>
<dbReference type="AlphaFoldDB" id="A0A0K0FI26"/>
<dbReference type="PANTHER" id="PTHR11073">
    <property type="entry name" value="CALRETICULIN AND CALNEXIN"/>
    <property type="match status" value="1"/>
</dbReference>
<accession>A0A0K0FI26</accession>
<evidence type="ECO:0000313" key="15">
    <source>
        <dbReference type="Proteomes" id="UP000035680"/>
    </source>
</evidence>
<keyword evidence="7 13" id="KW-1133">Transmembrane helix</keyword>
<keyword evidence="13" id="KW-0732">Signal</keyword>
<dbReference type="Proteomes" id="UP000035680">
    <property type="component" value="Unassembled WGS sequence"/>
</dbReference>
<comment type="subcellular location">
    <subcellularLocation>
        <location evidence="3">Cytoplasm</location>
        <location evidence="3">Perinuclear region</location>
    </subcellularLocation>
    <subcellularLocation>
        <location evidence="2">Cytoplasmic vesicle</location>
    </subcellularLocation>
    <subcellularLocation>
        <location evidence="1">Endoplasmic reticulum membrane</location>
        <topology evidence="1">Single-pass type I membrane protein</topology>
    </subcellularLocation>
</comment>
<evidence type="ECO:0000256" key="4">
    <source>
        <dbReference type="ARBA" id="ARBA00010983"/>
    </source>
</evidence>
<evidence type="ECO:0000256" key="12">
    <source>
        <dbReference type="PIRSR" id="PIRSR601580-3"/>
    </source>
</evidence>
<evidence type="ECO:0000313" key="16">
    <source>
        <dbReference type="WBParaSite" id="SVE_0854400.1"/>
    </source>
</evidence>
<feature type="compositionally biased region" description="Polar residues" evidence="14">
    <location>
        <begin position="549"/>
        <end position="560"/>
    </location>
</feature>
<keyword evidence="6 13" id="KW-0256">Endoplasmic reticulum</keyword>
<dbReference type="Gene3D" id="2.10.250.10">
    <property type="entry name" value="Calreticulin/calnexin, P domain"/>
    <property type="match status" value="1"/>
</dbReference>
<dbReference type="PROSITE" id="PS00804">
    <property type="entry name" value="CALRETICULIN_2"/>
    <property type="match status" value="1"/>
</dbReference>
<feature type="chain" id="PRO_5005120752" evidence="13">
    <location>
        <begin position="21"/>
        <end position="592"/>
    </location>
</feature>
<evidence type="ECO:0000256" key="1">
    <source>
        <dbReference type="ARBA" id="ARBA00004115"/>
    </source>
</evidence>
<dbReference type="WBParaSite" id="SVE_0854400.1">
    <property type="protein sequence ID" value="SVE_0854400.1"/>
    <property type="gene ID" value="SVE_0854400"/>
</dbReference>
<evidence type="ECO:0000256" key="6">
    <source>
        <dbReference type="ARBA" id="ARBA00022824"/>
    </source>
</evidence>
<dbReference type="InterPro" id="IPR009033">
    <property type="entry name" value="Calreticulin/calnexin_P_dom_sf"/>
</dbReference>
<dbReference type="GO" id="GO:0051082">
    <property type="term" value="F:unfolded protein binding"/>
    <property type="evidence" value="ECO:0007669"/>
    <property type="project" value="InterPro"/>
</dbReference>
<keyword evidence="10" id="KW-0968">Cytoplasmic vesicle</keyword>
<feature type="disulfide bond" evidence="12">
    <location>
        <begin position="135"/>
        <end position="169"/>
    </location>
</feature>
<dbReference type="GO" id="GO:0005789">
    <property type="term" value="C:endoplasmic reticulum membrane"/>
    <property type="evidence" value="ECO:0007669"/>
    <property type="project" value="UniProtKB-SubCell"/>
</dbReference>
<protein>
    <submittedName>
        <fullName evidence="16">Calnexin (inferred by orthology to a C. elegans protein)</fullName>
    </submittedName>
</protein>
<dbReference type="FunFam" id="2.60.120.200:FF:000011">
    <property type="entry name" value="Probable calnexin"/>
    <property type="match status" value="1"/>
</dbReference>
<dbReference type="GO" id="GO:0036503">
    <property type="term" value="P:ERAD pathway"/>
    <property type="evidence" value="ECO:0007669"/>
    <property type="project" value="TreeGrafter"/>
</dbReference>
<dbReference type="InterPro" id="IPR001580">
    <property type="entry name" value="Calret/calnex"/>
</dbReference>
<reference evidence="15" key="1">
    <citation type="submission" date="2014-07" db="EMBL/GenBank/DDBJ databases">
        <authorList>
            <person name="Martin A.A"/>
            <person name="De Silva N."/>
        </authorList>
    </citation>
    <scope>NUCLEOTIDE SEQUENCE</scope>
</reference>
<evidence type="ECO:0000256" key="2">
    <source>
        <dbReference type="ARBA" id="ARBA00004541"/>
    </source>
</evidence>
<dbReference type="GO" id="GO:0031410">
    <property type="term" value="C:cytoplasmic vesicle"/>
    <property type="evidence" value="ECO:0007669"/>
    <property type="project" value="UniProtKB-SubCell"/>
</dbReference>
<evidence type="ECO:0000256" key="13">
    <source>
        <dbReference type="RuleBase" id="RU362126"/>
    </source>
</evidence>
<dbReference type="Pfam" id="PF00262">
    <property type="entry name" value="Calreticulin"/>
    <property type="match status" value="1"/>
</dbReference>
<keyword evidence="15" id="KW-1185">Reference proteome</keyword>
<feature type="compositionally biased region" description="Acidic residues" evidence="14">
    <location>
        <begin position="506"/>
        <end position="520"/>
    </location>
</feature>
<feature type="region of interest" description="Disordered" evidence="14">
    <location>
        <begin position="271"/>
        <end position="303"/>
    </location>
</feature>
<dbReference type="PRINTS" id="PR00626">
    <property type="entry name" value="CALRETICULIN"/>
</dbReference>
<dbReference type="InterPro" id="IPR013320">
    <property type="entry name" value="ConA-like_dom_sf"/>
</dbReference>
<keyword evidence="5 13" id="KW-0812">Transmembrane</keyword>
<dbReference type="PANTHER" id="PTHR11073:SF1">
    <property type="entry name" value="CALNEXIN 14D-RELATED"/>
    <property type="match status" value="1"/>
</dbReference>
<keyword evidence="9 13" id="KW-0143">Chaperone</keyword>
<evidence type="ECO:0000256" key="5">
    <source>
        <dbReference type="ARBA" id="ARBA00022692"/>
    </source>
</evidence>
<feature type="region of interest" description="Disordered" evidence="14">
    <location>
        <begin position="499"/>
        <end position="592"/>
    </location>
</feature>
<dbReference type="GO" id="GO:0048471">
    <property type="term" value="C:perinuclear region of cytoplasm"/>
    <property type="evidence" value="ECO:0007669"/>
    <property type="project" value="UniProtKB-SubCell"/>
</dbReference>
<reference evidence="16" key="2">
    <citation type="submission" date="2015-08" db="UniProtKB">
        <authorList>
            <consortium name="WormBaseParasite"/>
        </authorList>
    </citation>
    <scope>IDENTIFICATION</scope>
</reference>
<comment type="similarity">
    <text evidence="4 13">Belongs to the calreticulin family.</text>
</comment>
<feature type="signal peptide" evidence="13">
    <location>
        <begin position="1"/>
        <end position="20"/>
    </location>
</feature>
<dbReference type="STRING" id="75913.A0A0K0FI26"/>
<dbReference type="FunFam" id="2.10.250.10:FF:000001">
    <property type="entry name" value="Calnexin homolog"/>
    <property type="match status" value="1"/>
</dbReference>
<name>A0A0K0FI26_STRVS</name>
<evidence type="ECO:0000256" key="7">
    <source>
        <dbReference type="ARBA" id="ARBA00022989"/>
    </source>
</evidence>
<feature type="transmembrane region" description="Helical" evidence="13">
    <location>
        <begin position="465"/>
        <end position="486"/>
    </location>
</feature>
<feature type="region of interest" description="Disordered" evidence="14">
    <location>
        <begin position="246"/>
        <end position="265"/>
    </location>
</feature>
<sequence>MKLNLFIFCFIFAFTSHVNCDEEGGASFEPGKFLKPNVPDNVYLAEYFTGKEQLKNTWIVSKAKKEGVDEDISKFNGLWDIAEPTNVLIQKDYKLVVKSKAKHHAISTKMRKPFTFKEDSLVIQYEVLYEEGQECGGGYLKLLVKGAEKDLSLFNDKTPYSILFGPDKCGTTAKVHFIIRFENPKNKTVSEHANGKALALKDPSGIFDDKKSHLYTLVINKDNTYQILIDNVVQVSGDLLTDMVPPLTPPKEIHDPKDKKPEDWDDRETIIDETATKPDDWDEDQPETIVDTNAVKPSDWLEDENEFISNPEAVKPNDWDDDMDGEWEAPLIKNPRCEGISGCGKWTQPTIQNPNYKGKWKKPRIPNPNFKGVWSPRLIENPDYFVPKPFEDMLPFSAVGIELWTMSKQILFDNIIITNDIEVAKKFAEETFSITKEKEKEFELATSPQSGFFKQLIDATEDKPYLWVVYALCILLPLIFGGIYLFGRKTNVSPMVYEKEDKEEKIEEVEYDEEEEEEQRNDEQLSGSSEEDDKIVTITKDDLEEELQSGETQNGGASQNEESDGEVSEKEVAKESPKEAVRQRKVRARRQD</sequence>